<keyword evidence="2" id="KW-1185">Reference proteome</keyword>
<evidence type="ECO:0000313" key="1">
    <source>
        <dbReference type="EMBL" id="GFN85000.1"/>
    </source>
</evidence>
<reference evidence="1 2" key="1">
    <citation type="journal article" date="2021" name="Elife">
        <title>Chloroplast acquisition without the gene transfer in kleptoplastic sea slugs, Plakobranchus ocellatus.</title>
        <authorList>
            <person name="Maeda T."/>
            <person name="Takahashi S."/>
            <person name="Yoshida T."/>
            <person name="Shimamura S."/>
            <person name="Takaki Y."/>
            <person name="Nagai Y."/>
            <person name="Toyoda A."/>
            <person name="Suzuki Y."/>
            <person name="Arimoto A."/>
            <person name="Ishii H."/>
            <person name="Satoh N."/>
            <person name="Nishiyama T."/>
            <person name="Hasebe M."/>
            <person name="Maruyama T."/>
            <person name="Minagawa J."/>
            <person name="Obokata J."/>
            <person name="Shigenobu S."/>
        </authorList>
    </citation>
    <scope>NUCLEOTIDE SEQUENCE [LARGE SCALE GENOMIC DNA]</scope>
</reference>
<dbReference type="AlphaFoldDB" id="A0AAV3YRJ4"/>
<dbReference type="Proteomes" id="UP000735302">
    <property type="component" value="Unassembled WGS sequence"/>
</dbReference>
<comment type="caution">
    <text evidence="1">The sequence shown here is derived from an EMBL/GenBank/DDBJ whole genome shotgun (WGS) entry which is preliminary data.</text>
</comment>
<proteinExistence type="predicted"/>
<organism evidence="1 2">
    <name type="scientific">Plakobranchus ocellatus</name>
    <dbReference type="NCBI Taxonomy" id="259542"/>
    <lineage>
        <taxon>Eukaryota</taxon>
        <taxon>Metazoa</taxon>
        <taxon>Spiralia</taxon>
        <taxon>Lophotrochozoa</taxon>
        <taxon>Mollusca</taxon>
        <taxon>Gastropoda</taxon>
        <taxon>Heterobranchia</taxon>
        <taxon>Euthyneura</taxon>
        <taxon>Panpulmonata</taxon>
        <taxon>Sacoglossa</taxon>
        <taxon>Placobranchoidea</taxon>
        <taxon>Plakobranchidae</taxon>
        <taxon>Plakobranchus</taxon>
    </lineage>
</organism>
<gene>
    <name evidence="1" type="ORF">PoB_001150600</name>
</gene>
<evidence type="ECO:0000313" key="2">
    <source>
        <dbReference type="Proteomes" id="UP000735302"/>
    </source>
</evidence>
<dbReference type="EMBL" id="BLXT01001350">
    <property type="protein sequence ID" value="GFN85000.1"/>
    <property type="molecule type" value="Genomic_DNA"/>
</dbReference>
<protein>
    <submittedName>
        <fullName evidence="1">Uncharacterized protein</fullName>
    </submittedName>
</protein>
<name>A0AAV3YRJ4_9GAST</name>
<sequence length="106" mass="11810">MPARALFVPHCSSHYHHMISGFVTLVEPRIHVTRNHVRNVPKVLEVSGRERGTGTAARGTDDLAQTLFYISCPTLFASHLQPLAAQSGSMFKAQLMLIKRALQCQR</sequence>
<accession>A0AAV3YRJ4</accession>